<organism evidence="1 2">
    <name type="scientific">Flavobacterium procerum</name>
    <dbReference type="NCBI Taxonomy" id="1455569"/>
    <lineage>
        <taxon>Bacteria</taxon>
        <taxon>Pseudomonadati</taxon>
        <taxon>Bacteroidota</taxon>
        <taxon>Flavobacteriia</taxon>
        <taxon>Flavobacteriales</taxon>
        <taxon>Flavobacteriaceae</taxon>
        <taxon>Flavobacterium</taxon>
    </lineage>
</organism>
<protein>
    <submittedName>
        <fullName evidence="1">DUF6138 family protein</fullName>
    </submittedName>
</protein>
<evidence type="ECO:0000313" key="2">
    <source>
        <dbReference type="Proteomes" id="UP001589734"/>
    </source>
</evidence>
<evidence type="ECO:0000313" key="1">
    <source>
        <dbReference type="EMBL" id="MFC0078060.1"/>
    </source>
</evidence>
<name>A0ABV6BRK2_9FLAO</name>
<dbReference type="Proteomes" id="UP001589734">
    <property type="component" value="Unassembled WGS sequence"/>
</dbReference>
<keyword evidence="2" id="KW-1185">Reference proteome</keyword>
<gene>
    <name evidence="1" type="ORF">ACFFLS_13495</name>
</gene>
<accession>A0ABV6BRK2</accession>
<dbReference type="RefSeq" id="WP_379682105.1">
    <property type="nucleotide sequence ID" value="NZ_JBHLYW010000009.1"/>
</dbReference>
<comment type="caution">
    <text evidence="1">The sequence shown here is derived from an EMBL/GenBank/DDBJ whole genome shotgun (WGS) entry which is preliminary data.</text>
</comment>
<dbReference type="Pfam" id="PF19635">
    <property type="entry name" value="DUF6138"/>
    <property type="match status" value="1"/>
</dbReference>
<dbReference type="EMBL" id="JBHLYW010000009">
    <property type="protein sequence ID" value="MFC0078060.1"/>
    <property type="molecule type" value="Genomic_DNA"/>
</dbReference>
<proteinExistence type="predicted"/>
<sequence>MRELNYLVKIEGNELLLERFIDAINDGTCKIDDKYPNPYLLDSGEKFLLAVIIEYFFQTRTFSKELYISFIEKLRKISGFNSYYYALGKQTEELVFNAFERVKKNKHKIFIPKKEEELSSPSLTKEDKELLSFLCYLAVSHIKYGPSYASVTANEYFDIVTELGSDEVAQLKKNGTGKLAKELIEYKDSDLTAKANDVFATINLKLANDNEESYGKALTFVNKLLQTDFPKSYEISFSAKNKELLPVKGLPKCGQHYLFAGAVKFPKLHPQILEYVHLSQHKYEWYNNLEDENCAMPSTFAVFALGLENENYFETLISYYKTVDEEHQSVQSKFTQAFLEKFGVTEKSIKVYINAILSIQEHPYNKTFASYFATEKSLKLLLDNKENFISYYFTDQDLKEYTDSGNEASEMAEYCWESVMYTTFGQTKGFAKISKTLTDDEKIIFEKLQTRAKQ</sequence>
<reference evidence="1 2" key="1">
    <citation type="submission" date="2024-09" db="EMBL/GenBank/DDBJ databases">
        <authorList>
            <person name="Sun Q."/>
            <person name="Mori K."/>
        </authorList>
    </citation>
    <scope>NUCLEOTIDE SEQUENCE [LARGE SCALE GENOMIC DNA]</scope>
    <source>
        <strain evidence="1 2">CGMCC 1.12926</strain>
    </source>
</reference>
<dbReference type="InterPro" id="IPR046136">
    <property type="entry name" value="DUF6138"/>
</dbReference>